<dbReference type="InterPro" id="IPR038332">
    <property type="entry name" value="PPE_sf"/>
</dbReference>
<proteinExistence type="predicted"/>
<name>A0A1A3HR11_MYCAS</name>
<dbReference type="AlphaFoldDB" id="A0A1A3HR11"/>
<gene>
    <name evidence="4" type="ORF">A5640_18680</name>
</gene>
<dbReference type="SUPFAM" id="SSF140459">
    <property type="entry name" value="PE/PPE dimer-like"/>
    <property type="match status" value="1"/>
</dbReference>
<evidence type="ECO:0000313" key="4">
    <source>
        <dbReference type="EMBL" id="OBJ83331.1"/>
    </source>
</evidence>
<feature type="domain" description="PE" evidence="3">
    <location>
        <begin position="18"/>
        <end position="108"/>
    </location>
</feature>
<evidence type="ECO:0000256" key="2">
    <source>
        <dbReference type="SAM" id="SignalP"/>
    </source>
</evidence>
<feature type="region of interest" description="Disordered" evidence="1">
    <location>
        <begin position="318"/>
        <end position="344"/>
    </location>
</feature>
<dbReference type="InterPro" id="IPR000084">
    <property type="entry name" value="PE-PGRS_N"/>
</dbReference>
<feature type="chain" id="PRO_5039099713" description="PE domain-containing protein" evidence="2">
    <location>
        <begin position="21"/>
        <end position="344"/>
    </location>
</feature>
<dbReference type="EMBL" id="LZLM01000096">
    <property type="protein sequence ID" value="OBJ83331.1"/>
    <property type="molecule type" value="Genomic_DNA"/>
</dbReference>
<accession>A0A1A3HR11</accession>
<organism evidence="4 5">
    <name type="scientific">Mycobacterium asiaticum</name>
    <dbReference type="NCBI Taxonomy" id="1790"/>
    <lineage>
        <taxon>Bacteria</taxon>
        <taxon>Bacillati</taxon>
        <taxon>Actinomycetota</taxon>
        <taxon>Actinomycetes</taxon>
        <taxon>Mycobacteriales</taxon>
        <taxon>Mycobacteriaceae</taxon>
        <taxon>Mycobacterium</taxon>
    </lineage>
</organism>
<evidence type="ECO:0000313" key="5">
    <source>
        <dbReference type="Proteomes" id="UP000093925"/>
    </source>
</evidence>
<protein>
    <recommendedName>
        <fullName evidence="3">PE domain-containing protein</fullName>
    </recommendedName>
</protein>
<evidence type="ECO:0000256" key="1">
    <source>
        <dbReference type="SAM" id="MobiDB-lite"/>
    </source>
</evidence>
<evidence type="ECO:0000259" key="3">
    <source>
        <dbReference type="Pfam" id="PF00934"/>
    </source>
</evidence>
<feature type="signal peptide" evidence="2">
    <location>
        <begin position="1"/>
        <end position="20"/>
    </location>
</feature>
<feature type="compositionally biased region" description="Gly residues" evidence="1">
    <location>
        <begin position="318"/>
        <end position="330"/>
    </location>
</feature>
<comment type="caution">
    <text evidence="4">The sequence shown here is derived from an EMBL/GenBank/DDBJ whole genome shotgun (WGS) entry which is preliminary data.</text>
</comment>
<dbReference type="Proteomes" id="UP000093925">
    <property type="component" value="Unassembled WGS sequence"/>
</dbReference>
<feature type="compositionally biased region" description="Low complexity" evidence="1">
    <location>
        <begin position="331"/>
        <end position="344"/>
    </location>
</feature>
<dbReference type="Pfam" id="PF00934">
    <property type="entry name" value="PE"/>
    <property type="match status" value="1"/>
</dbReference>
<sequence>MCDRGAVAVLGGLYMSWVNAAPEYVAAAANDLAGIASTLSAANSAAAFPTSGVLPAGADEVSAGIAALFGAHAQAYQMLSAQAVAFHQQFVELMTAGANQYDAAEARNSTPMGDAAAAINAPAAALPGLAVGGSAAGGSAPAAAGGEQVLARTQGGTLVQIGNGAGAASGVSASSAAGGSGVVASGGGSAGAAQLLPGLRYAGFGAAGDSTHAGVLPGAAVGAPVDGVGETAGLGAVSPLVFGQGAANGLSSSAAPAAAAASPSAAGEGNQAESGSGIAVHSGWLGGEATEHSALLGQSAPAPADQFASGEGSFYSRGGGQGGFLGGGEQLGTATPAEGAPGGA</sequence>
<dbReference type="Gene3D" id="1.10.287.850">
    <property type="entry name" value="HP0062-like domain"/>
    <property type="match status" value="1"/>
</dbReference>
<reference evidence="4 5" key="1">
    <citation type="submission" date="2016-06" db="EMBL/GenBank/DDBJ databases">
        <authorList>
            <person name="Kjaerup R.B."/>
            <person name="Dalgaard T.S."/>
            <person name="Juul-Madsen H.R."/>
        </authorList>
    </citation>
    <scope>NUCLEOTIDE SEQUENCE [LARGE SCALE GENOMIC DNA]</scope>
    <source>
        <strain evidence="4 5">1276495.2</strain>
    </source>
</reference>
<keyword evidence="2" id="KW-0732">Signal</keyword>